<dbReference type="PANTHER" id="PTHR34223">
    <property type="entry name" value="OS11G0201299 PROTEIN"/>
    <property type="match status" value="1"/>
</dbReference>
<dbReference type="SUPFAM" id="SSF81383">
    <property type="entry name" value="F-box domain"/>
    <property type="match status" value="1"/>
</dbReference>
<evidence type="ECO:0000313" key="1">
    <source>
        <dbReference type="EnsemblPlants" id="EMT00859"/>
    </source>
</evidence>
<reference evidence="1" key="1">
    <citation type="submission" date="2015-06" db="UniProtKB">
        <authorList>
            <consortium name="EnsemblPlants"/>
        </authorList>
    </citation>
    <scope>IDENTIFICATION</scope>
</reference>
<dbReference type="InterPro" id="IPR001810">
    <property type="entry name" value="F-box_dom"/>
</dbReference>
<dbReference type="PROSITE" id="PS50181">
    <property type="entry name" value="FBOX"/>
    <property type="match status" value="1"/>
</dbReference>
<dbReference type="PANTHER" id="PTHR34223:SF26">
    <property type="entry name" value="OS02G0188900 PROTEIN"/>
    <property type="match status" value="1"/>
</dbReference>
<name>N1QTS6_AEGTA</name>
<dbReference type="InterPro" id="IPR032675">
    <property type="entry name" value="LRR_dom_sf"/>
</dbReference>
<organism evidence="1">
    <name type="scientific">Aegilops tauschii</name>
    <name type="common">Tausch's goatgrass</name>
    <name type="synonym">Aegilops squarrosa</name>
    <dbReference type="NCBI Taxonomy" id="37682"/>
    <lineage>
        <taxon>Eukaryota</taxon>
        <taxon>Viridiplantae</taxon>
        <taxon>Streptophyta</taxon>
        <taxon>Embryophyta</taxon>
        <taxon>Tracheophyta</taxon>
        <taxon>Spermatophyta</taxon>
        <taxon>Magnoliopsida</taxon>
        <taxon>Liliopsida</taxon>
        <taxon>Poales</taxon>
        <taxon>Poaceae</taxon>
        <taxon>BOP clade</taxon>
        <taxon>Pooideae</taxon>
        <taxon>Triticodae</taxon>
        <taxon>Triticeae</taxon>
        <taxon>Triticinae</taxon>
        <taxon>Aegilops</taxon>
    </lineage>
</organism>
<dbReference type="EnsemblPlants" id="EMT00859">
    <property type="protein sequence ID" value="EMT00859"/>
    <property type="gene ID" value="F775_02279"/>
</dbReference>
<dbReference type="InterPro" id="IPR053197">
    <property type="entry name" value="F-box_SCFL_complex_component"/>
</dbReference>
<dbReference type="Gene3D" id="3.80.10.10">
    <property type="entry name" value="Ribonuclease Inhibitor"/>
    <property type="match status" value="1"/>
</dbReference>
<dbReference type="InterPro" id="IPR036047">
    <property type="entry name" value="F-box-like_dom_sf"/>
</dbReference>
<dbReference type="InterPro" id="IPR053781">
    <property type="entry name" value="F-box_AtFBL13-like"/>
</dbReference>
<dbReference type="Gene3D" id="1.20.1280.50">
    <property type="match status" value="1"/>
</dbReference>
<dbReference type="SUPFAM" id="SSF52047">
    <property type="entry name" value="RNI-like"/>
    <property type="match status" value="1"/>
</dbReference>
<protein>
    <submittedName>
        <fullName evidence="1">Uncharacterized protein</fullName>
    </submittedName>
</protein>
<dbReference type="CDD" id="cd22160">
    <property type="entry name" value="F-box_AtFBL13-like"/>
    <property type="match status" value="1"/>
</dbReference>
<sequence length="619" mass="69032">MAGGVAAACSWMASMAADLASCPDPSRFGSGARRTGQGWLEAPCRHADDGPRLHDEATFGYTQLRVRGNVTSSENRADFDHGGRWGSPRFGSTRSDDDGTFNVVVPPGGIVWIKCWVDGTSRGAVSHSLQGRRRIPVAWHCGGSAKGACGRIVEDGGVAWRRGGIDDRPDKVDASAPALKMDRRKMAAAACESAPNRYGTQSRLPAHNLFDETPPSSDPMAEASGDGGMEDKISALPDELLIHVLSHLRSREAVHTCVLARRWRDLWQWVPCIDVSFKEFADMPYEDDDEDDFEFKKFVNRLLMLRRPVDLEAFRLEYRLPTDGDYAEDDSAGANLWIAHVLQYKAQAVKVVTQNEYLQLAPSVFTSAYLKRLHICNANLIQGFFKHLQMGCPVLEYLLLSNTNIQDLDIFSNTLKALTLADDVMFSFNNGDQASISAPNLTSLSFEWCPSAARLPVLKNMTSLETASVVLLWGTIRYCDADGIKQFLGGLSHVRSLNFCYGVKKVEMKDNYRWCPTFGNLINLTLHSSCVHGDFYALIVFLQNSPSLKKLTLELYQREYQTQDIPTITGELEDRSFTCEQLEIVEIICSEGNELLPWVNQFLLDSGIRPDQMRVIYED</sequence>
<dbReference type="Pfam" id="PF00646">
    <property type="entry name" value="F-box"/>
    <property type="match status" value="1"/>
</dbReference>
<proteinExistence type="predicted"/>
<accession>N1QTS6</accession>
<dbReference type="AlphaFoldDB" id="N1QTS6"/>